<evidence type="ECO:0000313" key="1">
    <source>
        <dbReference type="EMBL" id="CAD9468259.1"/>
    </source>
</evidence>
<dbReference type="EMBL" id="HBGS01051424">
    <property type="protein sequence ID" value="CAD9468259.1"/>
    <property type="molecule type" value="Transcribed_RNA"/>
</dbReference>
<name>A0A6U3XIH2_9STRA</name>
<gene>
    <name evidence="1" type="ORF">DSPE1174_LOCUS26619</name>
    <name evidence="2" type="ORF">DSPE1174_LOCUS26620</name>
</gene>
<evidence type="ECO:0000313" key="2">
    <source>
        <dbReference type="EMBL" id="CAD9468263.1"/>
    </source>
</evidence>
<accession>A0A6U3XIH2</accession>
<proteinExistence type="predicted"/>
<sequence length="152" mass="17584">MAKKPKLIGEGSRGSILTVVPSVTYDARNEYGWDDVCRQGDLIMKGKLKVSRCNNDMDEKGERKWKVNSSTMKRWVKDDFEAMKMKGKKGVKGKPHWYVEKHTRRRNSLSKPGPGPTLGKAEDVLCVKFARELRWACRTLRRKPAAFSRKWR</sequence>
<reference evidence="1" key="1">
    <citation type="submission" date="2021-01" db="EMBL/GenBank/DDBJ databases">
        <authorList>
            <person name="Corre E."/>
            <person name="Pelletier E."/>
            <person name="Niang G."/>
            <person name="Scheremetjew M."/>
            <person name="Finn R."/>
            <person name="Kale V."/>
            <person name="Holt S."/>
            <person name="Cochrane G."/>
            <person name="Meng A."/>
            <person name="Brown T."/>
            <person name="Cohen L."/>
        </authorList>
    </citation>
    <scope>NUCLEOTIDE SEQUENCE</scope>
    <source>
        <strain evidence="1">CCMP1381</strain>
    </source>
</reference>
<protein>
    <submittedName>
        <fullName evidence="1">Uncharacterized protein</fullName>
    </submittedName>
</protein>
<organism evidence="1">
    <name type="scientific">Octactis speculum</name>
    <dbReference type="NCBI Taxonomy" id="3111310"/>
    <lineage>
        <taxon>Eukaryota</taxon>
        <taxon>Sar</taxon>
        <taxon>Stramenopiles</taxon>
        <taxon>Ochrophyta</taxon>
        <taxon>Dictyochophyceae</taxon>
        <taxon>Dictyochales</taxon>
        <taxon>Dictyochaceae</taxon>
        <taxon>Octactis</taxon>
    </lineage>
</organism>
<dbReference type="EMBL" id="HBGS01051427">
    <property type="protein sequence ID" value="CAD9468263.1"/>
    <property type="molecule type" value="Transcribed_RNA"/>
</dbReference>
<dbReference type="AlphaFoldDB" id="A0A6U3XIH2"/>